<sequence length="504" mass="55111">MDNGGGQKKPAGCGLLTLFCGQHRRSSSTGSILRRPRPIASSSPYKSLRSIPNNELNKPAATPTKRLPALTPGNGLSGELESMIFDYQKAKGSSNMVRASSGNVMVYGHLGNIMGNQNPSIPALAPPAAVTASSTAAPGMRRALSRRTDPEALKEMGNEEYMKGRFAEAVALYDQAIAVDPEKASYRSNKAVALAGMGKTIEAIAECEAAVRIDPCYCRAHYRLANLYLRVGEAEKAVHHYKLSRSEADPSDTARAKNLQICVKKFNEARNYGDWKTMLKECQSAISIGADSSPKVIAVKAEALLILGKHEEADSVLKNASQFDAEKMTSFFGATTNSYILMIRAQVSMAAGRFDEAVEVVKVAAELDQTNREISAVVRKTIAVASARKKGNELFATSKYEDACLAYGQGLRHDPHNAILLCNRAACHSKLGKWDKAIEECSFALNFRPSYVKARLRRADCYAKLEKWKEAVEDYETLMRQVPVDEQLVKALQLAQSHLQRNTE</sequence>
<dbReference type="PANTHER" id="PTHR46050:SF7">
    <property type="entry name" value="TETRATRICOPEPTIDE REPEAT (TPR)-LIKE SUPERFAMILY PROTEIN"/>
    <property type="match status" value="1"/>
</dbReference>
<dbReference type="SUPFAM" id="SSF48452">
    <property type="entry name" value="TPR-like"/>
    <property type="match status" value="1"/>
</dbReference>
<organism evidence="3 4">
    <name type="scientific">Apostasia shenzhenica</name>
    <dbReference type="NCBI Taxonomy" id="1088818"/>
    <lineage>
        <taxon>Eukaryota</taxon>
        <taxon>Viridiplantae</taxon>
        <taxon>Streptophyta</taxon>
        <taxon>Embryophyta</taxon>
        <taxon>Tracheophyta</taxon>
        <taxon>Spermatophyta</taxon>
        <taxon>Magnoliopsida</taxon>
        <taxon>Liliopsida</taxon>
        <taxon>Asparagales</taxon>
        <taxon>Orchidaceae</taxon>
        <taxon>Apostasioideae</taxon>
        <taxon>Apostasia</taxon>
    </lineage>
</organism>
<accession>A0A2I0AMJ2</accession>
<dbReference type="STRING" id="1088818.A0A2I0AMJ2"/>
<dbReference type="GO" id="GO:0005737">
    <property type="term" value="C:cytoplasm"/>
    <property type="evidence" value="ECO:0007669"/>
    <property type="project" value="TreeGrafter"/>
</dbReference>
<protein>
    <submittedName>
        <fullName evidence="3">Inactive TPR repeat-containing thioredoxin TTL3</fullName>
    </submittedName>
</protein>
<dbReference type="PROSITE" id="PS50005">
    <property type="entry name" value="TPR"/>
    <property type="match status" value="1"/>
</dbReference>
<dbReference type="InterPro" id="IPR044534">
    <property type="entry name" value="TTL1-4"/>
</dbReference>
<feature type="compositionally biased region" description="Polar residues" evidence="2">
    <location>
        <begin position="40"/>
        <end position="56"/>
    </location>
</feature>
<dbReference type="AlphaFoldDB" id="A0A2I0AMJ2"/>
<reference evidence="3 4" key="1">
    <citation type="journal article" date="2017" name="Nature">
        <title>The Apostasia genome and the evolution of orchids.</title>
        <authorList>
            <person name="Zhang G.Q."/>
            <person name="Liu K.W."/>
            <person name="Li Z."/>
            <person name="Lohaus R."/>
            <person name="Hsiao Y.Y."/>
            <person name="Niu S.C."/>
            <person name="Wang J.Y."/>
            <person name="Lin Y.C."/>
            <person name="Xu Q."/>
            <person name="Chen L.J."/>
            <person name="Yoshida K."/>
            <person name="Fujiwara S."/>
            <person name="Wang Z.W."/>
            <person name="Zhang Y.Q."/>
            <person name="Mitsuda N."/>
            <person name="Wang M."/>
            <person name="Liu G.H."/>
            <person name="Pecoraro L."/>
            <person name="Huang H.X."/>
            <person name="Xiao X.J."/>
            <person name="Lin M."/>
            <person name="Wu X.Y."/>
            <person name="Wu W.L."/>
            <person name="Chen Y.Y."/>
            <person name="Chang S.B."/>
            <person name="Sakamoto S."/>
            <person name="Ohme-Takagi M."/>
            <person name="Yagi M."/>
            <person name="Zeng S.J."/>
            <person name="Shen C.Y."/>
            <person name="Yeh C.M."/>
            <person name="Luo Y.B."/>
            <person name="Tsai W.C."/>
            <person name="Van de Peer Y."/>
            <person name="Liu Z.J."/>
        </authorList>
    </citation>
    <scope>NUCLEOTIDE SEQUENCE [LARGE SCALE GENOMIC DNA]</scope>
    <source>
        <strain evidence="4">cv. Shenzhen</strain>
        <tissue evidence="3">Stem</tissue>
    </source>
</reference>
<dbReference type="Proteomes" id="UP000236161">
    <property type="component" value="Unassembled WGS sequence"/>
</dbReference>
<feature type="region of interest" description="Disordered" evidence="2">
    <location>
        <begin position="26"/>
        <end position="73"/>
    </location>
</feature>
<evidence type="ECO:0000256" key="1">
    <source>
        <dbReference type="PROSITE-ProRule" id="PRU00339"/>
    </source>
</evidence>
<dbReference type="EMBL" id="KZ451969">
    <property type="protein sequence ID" value="PKA56754.1"/>
    <property type="molecule type" value="Genomic_DNA"/>
</dbReference>
<keyword evidence="4" id="KW-1185">Reference proteome</keyword>
<dbReference type="InterPro" id="IPR019734">
    <property type="entry name" value="TPR_rpt"/>
</dbReference>
<keyword evidence="1" id="KW-0802">TPR repeat</keyword>
<dbReference type="InterPro" id="IPR011990">
    <property type="entry name" value="TPR-like_helical_dom_sf"/>
</dbReference>
<evidence type="ECO:0000256" key="2">
    <source>
        <dbReference type="SAM" id="MobiDB-lite"/>
    </source>
</evidence>
<evidence type="ECO:0000313" key="3">
    <source>
        <dbReference type="EMBL" id="PKA56754.1"/>
    </source>
</evidence>
<gene>
    <name evidence="3" type="primary">TTL3</name>
    <name evidence="3" type="ORF">AXF42_Ash002057</name>
</gene>
<evidence type="ECO:0000313" key="4">
    <source>
        <dbReference type="Proteomes" id="UP000236161"/>
    </source>
</evidence>
<proteinExistence type="predicted"/>
<dbReference type="SMART" id="SM00028">
    <property type="entry name" value="TPR"/>
    <property type="match status" value="8"/>
</dbReference>
<dbReference type="Gene3D" id="1.25.40.10">
    <property type="entry name" value="Tetratricopeptide repeat domain"/>
    <property type="match status" value="1"/>
</dbReference>
<dbReference type="Pfam" id="PF13414">
    <property type="entry name" value="TPR_11"/>
    <property type="match status" value="1"/>
</dbReference>
<dbReference type="PANTHER" id="PTHR46050">
    <property type="entry name" value="TPR REPEAT-CONTAINING THIOREDOXIN"/>
    <property type="match status" value="1"/>
</dbReference>
<dbReference type="OrthoDB" id="2335338at2759"/>
<feature type="repeat" description="TPR" evidence="1">
    <location>
        <begin position="150"/>
        <end position="183"/>
    </location>
</feature>
<dbReference type="Pfam" id="PF13174">
    <property type="entry name" value="TPR_6"/>
    <property type="match status" value="1"/>
</dbReference>
<name>A0A2I0AMJ2_9ASPA</name>
<dbReference type="Pfam" id="PF13432">
    <property type="entry name" value="TPR_16"/>
    <property type="match status" value="1"/>
</dbReference>